<evidence type="ECO:0000256" key="3">
    <source>
        <dbReference type="ARBA" id="ARBA00022630"/>
    </source>
</evidence>
<evidence type="ECO:0000256" key="2">
    <source>
        <dbReference type="ARBA" id="ARBA00004725"/>
    </source>
</evidence>
<dbReference type="AlphaFoldDB" id="A0A8E1RKR2"/>
<dbReference type="PANTHER" id="PTHR48109">
    <property type="entry name" value="DIHYDROOROTATE DEHYDROGENASE (QUINONE), MITOCHONDRIAL-RELATED"/>
    <property type="match status" value="1"/>
</dbReference>
<keyword evidence="4" id="KW-0288">FMN</keyword>
<dbReference type="GO" id="GO:0004152">
    <property type="term" value="F:dihydroorotate dehydrogenase activity"/>
    <property type="evidence" value="ECO:0007669"/>
    <property type="project" value="TreeGrafter"/>
</dbReference>
<dbReference type="InterPro" id="IPR023359">
    <property type="entry name" value="Dihydro_DH_chainA_dom2"/>
</dbReference>
<gene>
    <name evidence="8" type="ORF">FC95_GL001158</name>
</gene>
<reference evidence="8 9" key="1">
    <citation type="journal article" date="2015" name="Genome Announc.">
        <title>Expanding the biotechnology potential of lactobacilli through comparative genomics of 213 strains and associated genera.</title>
        <authorList>
            <person name="Sun Z."/>
            <person name="Harris H.M."/>
            <person name="McCann A."/>
            <person name="Guo C."/>
            <person name="Argimon S."/>
            <person name="Zhang W."/>
            <person name="Yang X."/>
            <person name="Jeffery I.B."/>
            <person name="Cooney J.C."/>
            <person name="Kagawa T.F."/>
            <person name="Liu W."/>
            <person name="Song Y."/>
            <person name="Salvetti E."/>
            <person name="Wrobel A."/>
            <person name="Rasinkangas P."/>
            <person name="Parkhill J."/>
            <person name="Rea M.C."/>
            <person name="O'Sullivan O."/>
            <person name="Ritari J."/>
            <person name="Douillard F.P."/>
            <person name="Paul Ross R."/>
            <person name="Yang R."/>
            <person name="Briner A.E."/>
            <person name="Felis G.E."/>
            <person name="de Vos W.M."/>
            <person name="Barrangou R."/>
            <person name="Klaenhammer T.R."/>
            <person name="Caufield P.W."/>
            <person name="Cui Y."/>
            <person name="Zhang H."/>
            <person name="O'Toole P.W."/>
        </authorList>
    </citation>
    <scope>NUCLEOTIDE SEQUENCE [LARGE SCALE GENOMIC DNA]</scope>
    <source>
        <strain evidence="8 9">DSM 20587</strain>
    </source>
</reference>
<evidence type="ECO:0000256" key="4">
    <source>
        <dbReference type="ARBA" id="ARBA00022643"/>
    </source>
</evidence>
<evidence type="ECO:0000256" key="6">
    <source>
        <dbReference type="ARBA" id="ARBA00023002"/>
    </source>
</evidence>
<evidence type="ECO:0000256" key="5">
    <source>
        <dbReference type="ARBA" id="ARBA00022975"/>
    </source>
</evidence>
<dbReference type="EMBL" id="AYYV01000031">
    <property type="protein sequence ID" value="KRM52705.1"/>
    <property type="molecule type" value="Genomic_DNA"/>
</dbReference>
<name>A0A8E1RKR2_LENKE</name>
<organism evidence="8 9">
    <name type="scientific">Lentilactobacillus kefiri DSM 20587 = JCM 5818</name>
    <dbReference type="NCBI Taxonomy" id="1423764"/>
    <lineage>
        <taxon>Bacteria</taxon>
        <taxon>Bacillati</taxon>
        <taxon>Bacillota</taxon>
        <taxon>Bacilli</taxon>
        <taxon>Lactobacillales</taxon>
        <taxon>Lactobacillaceae</taxon>
        <taxon>Lentilactobacillus</taxon>
    </lineage>
</organism>
<comment type="caution">
    <text evidence="8">The sequence shown here is derived from an EMBL/GenBank/DDBJ whole genome shotgun (WGS) entry which is preliminary data.</text>
</comment>
<sequence length="149" mass="16279">MKLPPYFDFNQFNGIAEVLNDFPVTYINVINSIGNGLVVDPETESVVIKPKGGFGGLGGDYVKPTALANVRALRQRLNPEIPIIGTGGIKSGMDVFEHVLCGANLVQIGTAFGYEGTPIFERISKELKEIMDKKGYKTLDDFRGKLKTI</sequence>
<evidence type="ECO:0000259" key="7">
    <source>
        <dbReference type="Pfam" id="PF01180"/>
    </source>
</evidence>
<comment type="cofactor">
    <cofactor evidence="1">
        <name>FMN</name>
        <dbReference type="ChEBI" id="CHEBI:58210"/>
    </cofactor>
</comment>
<dbReference type="InterPro" id="IPR013785">
    <property type="entry name" value="Aldolase_TIM"/>
</dbReference>
<dbReference type="Gene3D" id="2.30.26.10">
    <property type="entry name" value="Dihydroorotate Dehydrogenase A, chain A, domain 2"/>
    <property type="match status" value="1"/>
</dbReference>
<dbReference type="GO" id="GO:0005737">
    <property type="term" value="C:cytoplasm"/>
    <property type="evidence" value="ECO:0007669"/>
    <property type="project" value="InterPro"/>
</dbReference>
<dbReference type="InterPro" id="IPR001295">
    <property type="entry name" value="Dihydroorotate_DH_CS"/>
</dbReference>
<protein>
    <submittedName>
        <fullName evidence="8">Dihydroorotate dehydrogenase family protein</fullName>
    </submittedName>
</protein>
<keyword evidence="5" id="KW-0665">Pyrimidine biosynthesis</keyword>
<proteinExistence type="predicted"/>
<keyword evidence="6" id="KW-0560">Oxidoreductase</keyword>
<evidence type="ECO:0000256" key="1">
    <source>
        <dbReference type="ARBA" id="ARBA00001917"/>
    </source>
</evidence>
<dbReference type="GO" id="GO:0006207">
    <property type="term" value="P:'de novo' pyrimidine nucleobase biosynthetic process"/>
    <property type="evidence" value="ECO:0007669"/>
    <property type="project" value="InterPro"/>
</dbReference>
<dbReference type="InterPro" id="IPR005720">
    <property type="entry name" value="Dihydroorotate_DH_cat"/>
</dbReference>
<dbReference type="SUPFAM" id="SSF51395">
    <property type="entry name" value="FMN-linked oxidoreductases"/>
    <property type="match status" value="1"/>
</dbReference>
<dbReference type="InterPro" id="IPR050074">
    <property type="entry name" value="DHO_dehydrogenase"/>
</dbReference>
<keyword evidence="3" id="KW-0285">Flavoprotein</keyword>
<accession>A0A8E1RKR2</accession>
<comment type="pathway">
    <text evidence="2">Pyrimidine metabolism; UMP biosynthesis via de novo pathway.</text>
</comment>
<dbReference type="PROSITE" id="PS00912">
    <property type="entry name" value="DHODEHASE_2"/>
    <property type="match status" value="1"/>
</dbReference>
<evidence type="ECO:0000313" key="8">
    <source>
        <dbReference type="EMBL" id="KRM52705.1"/>
    </source>
</evidence>
<feature type="domain" description="Dihydroorotate dehydrogenase catalytic" evidence="7">
    <location>
        <begin position="2"/>
        <end position="131"/>
    </location>
</feature>
<dbReference type="Proteomes" id="UP000051164">
    <property type="component" value="Unassembled WGS sequence"/>
</dbReference>
<dbReference type="PANTHER" id="PTHR48109:SF1">
    <property type="entry name" value="DIHYDROOROTATE DEHYDROGENASE (FUMARATE)"/>
    <property type="match status" value="1"/>
</dbReference>
<dbReference type="Gene3D" id="3.20.20.70">
    <property type="entry name" value="Aldolase class I"/>
    <property type="match status" value="1"/>
</dbReference>
<dbReference type="UniPathway" id="UPA00070"/>
<dbReference type="Pfam" id="PF01180">
    <property type="entry name" value="DHO_dh"/>
    <property type="match status" value="1"/>
</dbReference>
<dbReference type="GO" id="GO:0044205">
    <property type="term" value="P:'de novo' UMP biosynthetic process"/>
    <property type="evidence" value="ECO:0007669"/>
    <property type="project" value="UniProtKB-UniPathway"/>
</dbReference>
<evidence type="ECO:0000313" key="9">
    <source>
        <dbReference type="Proteomes" id="UP000051164"/>
    </source>
</evidence>